<gene>
    <name evidence="1" type="ORF">AFUS01_LOCUS40643</name>
</gene>
<organism evidence="1 2">
    <name type="scientific">Allacma fusca</name>
    <dbReference type="NCBI Taxonomy" id="39272"/>
    <lineage>
        <taxon>Eukaryota</taxon>
        <taxon>Metazoa</taxon>
        <taxon>Ecdysozoa</taxon>
        <taxon>Arthropoda</taxon>
        <taxon>Hexapoda</taxon>
        <taxon>Collembola</taxon>
        <taxon>Symphypleona</taxon>
        <taxon>Sminthuridae</taxon>
        <taxon>Allacma</taxon>
    </lineage>
</organism>
<dbReference type="AlphaFoldDB" id="A0A8J2LYR6"/>
<evidence type="ECO:0000313" key="2">
    <source>
        <dbReference type="Proteomes" id="UP000708208"/>
    </source>
</evidence>
<reference evidence="1" key="1">
    <citation type="submission" date="2021-06" db="EMBL/GenBank/DDBJ databases">
        <authorList>
            <person name="Hodson N. C."/>
            <person name="Mongue J. A."/>
            <person name="Jaron S. K."/>
        </authorList>
    </citation>
    <scope>NUCLEOTIDE SEQUENCE</scope>
</reference>
<dbReference type="EMBL" id="CAJVCH010557900">
    <property type="protein sequence ID" value="CAG7830871.1"/>
    <property type="molecule type" value="Genomic_DNA"/>
</dbReference>
<keyword evidence="2" id="KW-1185">Reference proteome</keyword>
<protein>
    <submittedName>
        <fullName evidence="1">Uncharacterized protein</fullName>
    </submittedName>
</protein>
<name>A0A8J2LYR6_9HEXA</name>
<sequence>MELEKFQLEEQSVTMSELKYPNEALEPSKEALGYGISVAPSSKSRGSLEINALREVVEKMRSDDDGPNASEESIQKIFSTLRSRCLEVDGVSCGLKITNCSTCNLSSPLYHVPQRCGAKQRLPLWIDSGKKDVICFSGTGDYCIFLVSFDIGTTLLRLTIFCRIDSYETCKLGMGFSSVNLPLDAALYSGLMGSSCLSQNWVMSEQSDTPVEIFSTQDGVTCVMIVANGLNTAIKLRRCRSCERSTCAEVPPSGVDMIYATAKLSIEAAIADSTLLRMEIKPSRHETFASN</sequence>
<accession>A0A8J2LYR6</accession>
<comment type="caution">
    <text evidence="1">The sequence shown here is derived from an EMBL/GenBank/DDBJ whole genome shotgun (WGS) entry which is preliminary data.</text>
</comment>
<evidence type="ECO:0000313" key="1">
    <source>
        <dbReference type="EMBL" id="CAG7830871.1"/>
    </source>
</evidence>
<dbReference type="Proteomes" id="UP000708208">
    <property type="component" value="Unassembled WGS sequence"/>
</dbReference>
<proteinExistence type="predicted"/>